<evidence type="ECO:0000313" key="2">
    <source>
        <dbReference type="EMBL" id="MFB9713153.1"/>
    </source>
</evidence>
<evidence type="ECO:0008006" key="4">
    <source>
        <dbReference type="Google" id="ProtNLM"/>
    </source>
</evidence>
<reference evidence="2 3" key="1">
    <citation type="submission" date="2024-09" db="EMBL/GenBank/DDBJ databases">
        <authorList>
            <person name="Sun Q."/>
            <person name="Mori K."/>
        </authorList>
    </citation>
    <scope>NUCLEOTIDE SEQUENCE [LARGE SCALE GENOMIC DNA]</scope>
    <source>
        <strain evidence="2 3">JCM 13519</strain>
    </source>
</reference>
<organism evidence="2 3">
    <name type="scientific">Arthrobacter methylotrophus</name>
    <dbReference type="NCBI Taxonomy" id="121291"/>
    <lineage>
        <taxon>Bacteria</taxon>
        <taxon>Bacillati</taxon>
        <taxon>Actinomycetota</taxon>
        <taxon>Actinomycetes</taxon>
        <taxon>Micrococcales</taxon>
        <taxon>Micrococcaceae</taxon>
        <taxon>Arthrobacter</taxon>
    </lineage>
</organism>
<sequence length="100" mass="10592">MPAATLTAAQGEVVDLVRYLSSNESSLVTGAEFVIDGGDTAGTVTLHEETEPRPSPSRGLRRGAQPQPKGRPDLDDQQGQRPAVVGRDVPALSRGRQGMR</sequence>
<dbReference type="EMBL" id="JBHMBH010000008">
    <property type="protein sequence ID" value="MFB9713153.1"/>
    <property type="molecule type" value="Genomic_DNA"/>
</dbReference>
<dbReference type="RefSeq" id="WP_345047613.1">
    <property type="nucleotide sequence ID" value="NZ_BAABED010000001.1"/>
</dbReference>
<evidence type="ECO:0000313" key="3">
    <source>
        <dbReference type="Proteomes" id="UP001589536"/>
    </source>
</evidence>
<dbReference type="Proteomes" id="UP001589536">
    <property type="component" value="Unassembled WGS sequence"/>
</dbReference>
<name>A0ABV5UKV9_9MICC</name>
<dbReference type="SUPFAM" id="SSF51735">
    <property type="entry name" value="NAD(P)-binding Rossmann-fold domains"/>
    <property type="match status" value="1"/>
</dbReference>
<evidence type="ECO:0000256" key="1">
    <source>
        <dbReference type="SAM" id="MobiDB-lite"/>
    </source>
</evidence>
<proteinExistence type="predicted"/>
<feature type="region of interest" description="Disordered" evidence="1">
    <location>
        <begin position="37"/>
        <end position="100"/>
    </location>
</feature>
<accession>A0ABV5UKV9</accession>
<keyword evidence="3" id="KW-1185">Reference proteome</keyword>
<gene>
    <name evidence="2" type="ORF">ACFFPI_03170</name>
</gene>
<protein>
    <recommendedName>
        <fullName evidence="4">SDR family oxidoreductase</fullName>
    </recommendedName>
</protein>
<dbReference type="InterPro" id="IPR036291">
    <property type="entry name" value="NAD(P)-bd_dom_sf"/>
</dbReference>
<comment type="caution">
    <text evidence="2">The sequence shown here is derived from an EMBL/GenBank/DDBJ whole genome shotgun (WGS) entry which is preliminary data.</text>
</comment>